<accession>A0A395J6N3</accession>
<reference evidence="1 2" key="1">
    <citation type="submission" date="2018-06" db="EMBL/GenBank/DDBJ databases">
        <title>Genome Sequence of the Brown Rot Fungal Pathogen Monilinia fructigena.</title>
        <authorList>
            <person name="Landi L."/>
            <person name="De Miccolis Angelini R.M."/>
            <person name="Pollastro S."/>
            <person name="Abate D."/>
            <person name="Faretra F."/>
            <person name="Romanazzi G."/>
        </authorList>
    </citation>
    <scope>NUCLEOTIDE SEQUENCE [LARGE SCALE GENOMIC DNA]</scope>
    <source>
        <strain evidence="1 2">Mfrg269</strain>
    </source>
</reference>
<dbReference type="OrthoDB" id="2148716at2759"/>
<gene>
    <name evidence="1" type="ORF">DID88_008823</name>
</gene>
<keyword evidence="2" id="KW-1185">Reference proteome</keyword>
<organism evidence="1 2">
    <name type="scientific">Monilinia fructigena</name>
    <dbReference type="NCBI Taxonomy" id="38457"/>
    <lineage>
        <taxon>Eukaryota</taxon>
        <taxon>Fungi</taxon>
        <taxon>Dikarya</taxon>
        <taxon>Ascomycota</taxon>
        <taxon>Pezizomycotina</taxon>
        <taxon>Leotiomycetes</taxon>
        <taxon>Helotiales</taxon>
        <taxon>Sclerotiniaceae</taxon>
        <taxon>Monilinia</taxon>
    </lineage>
</organism>
<evidence type="ECO:0000313" key="2">
    <source>
        <dbReference type="Proteomes" id="UP000249056"/>
    </source>
</evidence>
<dbReference type="EMBL" id="QKRW01000002">
    <property type="protein sequence ID" value="RAL68110.1"/>
    <property type="molecule type" value="Genomic_DNA"/>
</dbReference>
<sequence length="98" mass="11004">MKQKALGAATHGIHQISSSAILISPGNFNEARVTSYYTFNQFRVANGSQHVFQAWFKYEDQWINTRSYDGSPSSWRVKDRQVALIGGPVGGDLKMERP</sequence>
<proteinExistence type="predicted"/>
<name>A0A395J6N3_9HELO</name>
<dbReference type="AlphaFoldDB" id="A0A395J6N3"/>
<evidence type="ECO:0008006" key="3">
    <source>
        <dbReference type="Google" id="ProtNLM"/>
    </source>
</evidence>
<comment type="caution">
    <text evidence="1">The sequence shown here is derived from an EMBL/GenBank/DDBJ whole genome shotgun (WGS) entry which is preliminary data.</text>
</comment>
<protein>
    <recommendedName>
        <fullName evidence="3">SnoaL-like domain-containing protein</fullName>
    </recommendedName>
</protein>
<evidence type="ECO:0000313" key="1">
    <source>
        <dbReference type="EMBL" id="RAL68110.1"/>
    </source>
</evidence>
<dbReference type="Proteomes" id="UP000249056">
    <property type="component" value="Unassembled WGS sequence"/>
</dbReference>